<accession>A0A8K1GRI6</accession>
<evidence type="ECO:0000313" key="2">
    <source>
        <dbReference type="EMBL" id="TRZ22434.1"/>
    </source>
</evidence>
<evidence type="ECO:0000256" key="1">
    <source>
        <dbReference type="SAM" id="MobiDB-lite"/>
    </source>
</evidence>
<dbReference type="AlphaFoldDB" id="A0A8K1GRI6"/>
<evidence type="ECO:0000313" key="3">
    <source>
        <dbReference type="Proteomes" id="UP000796761"/>
    </source>
</evidence>
<sequence length="68" mass="7567">MSVSLQGHEAQSKCDPRENQVPKKLTENIATSGLIMKKSKHILQAVNARKEYCSSMRVFGYVDIANGE</sequence>
<dbReference type="EMBL" id="SWJQ01000096">
    <property type="protein sequence ID" value="TRZ22434.1"/>
    <property type="molecule type" value="Genomic_DNA"/>
</dbReference>
<proteinExistence type="predicted"/>
<feature type="compositionally biased region" description="Basic and acidic residues" evidence="1">
    <location>
        <begin position="10"/>
        <end position="22"/>
    </location>
</feature>
<dbReference type="Proteomes" id="UP000796761">
    <property type="component" value="Unassembled WGS sequence"/>
</dbReference>
<reference evidence="2" key="1">
    <citation type="submission" date="2019-04" db="EMBL/GenBank/DDBJ databases">
        <title>Genome assembly of Zosterops borbonicus 15179.</title>
        <authorList>
            <person name="Leroy T."/>
            <person name="Anselmetti Y."/>
            <person name="Tilak M.-K."/>
            <person name="Nabholz B."/>
        </authorList>
    </citation>
    <scope>NUCLEOTIDE SEQUENCE</scope>
    <source>
        <strain evidence="2">HGM_15179</strain>
        <tissue evidence="2">Muscle</tissue>
    </source>
</reference>
<protein>
    <submittedName>
        <fullName evidence="2">Uncharacterized protein</fullName>
    </submittedName>
</protein>
<keyword evidence="3" id="KW-1185">Reference proteome</keyword>
<feature type="region of interest" description="Disordered" evidence="1">
    <location>
        <begin position="1"/>
        <end position="22"/>
    </location>
</feature>
<name>A0A8K1GRI6_9PASS</name>
<gene>
    <name evidence="2" type="ORF">HGM15179_004641</name>
</gene>
<comment type="caution">
    <text evidence="2">The sequence shown here is derived from an EMBL/GenBank/DDBJ whole genome shotgun (WGS) entry which is preliminary data.</text>
</comment>
<organism evidence="2 3">
    <name type="scientific">Zosterops borbonicus</name>
    <dbReference type="NCBI Taxonomy" id="364589"/>
    <lineage>
        <taxon>Eukaryota</taxon>
        <taxon>Metazoa</taxon>
        <taxon>Chordata</taxon>
        <taxon>Craniata</taxon>
        <taxon>Vertebrata</taxon>
        <taxon>Euteleostomi</taxon>
        <taxon>Archelosauria</taxon>
        <taxon>Archosauria</taxon>
        <taxon>Dinosauria</taxon>
        <taxon>Saurischia</taxon>
        <taxon>Theropoda</taxon>
        <taxon>Coelurosauria</taxon>
        <taxon>Aves</taxon>
        <taxon>Neognathae</taxon>
        <taxon>Neoaves</taxon>
        <taxon>Telluraves</taxon>
        <taxon>Australaves</taxon>
        <taxon>Passeriformes</taxon>
        <taxon>Sylvioidea</taxon>
        <taxon>Zosteropidae</taxon>
        <taxon>Zosterops</taxon>
    </lineage>
</organism>